<evidence type="ECO:0000313" key="4">
    <source>
        <dbReference type="Proteomes" id="UP000243515"/>
    </source>
</evidence>
<protein>
    <recommendedName>
        <fullName evidence="5">Ubiquitin-like domain-containing protein</fullName>
    </recommendedName>
</protein>
<reference evidence="3 4" key="1">
    <citation type="journal article" date="2015" name="Environ. Microbiol.">
        <title>Metagenome sequence of Elaphomyces granulatus from sporocarp tissue reveals Ascomycota ectomycorrhizal fingerprints of genome expansion and a Proteobacteria-rich microbiome.</title>
        <authorList>
            <person name="Quandt C.A."/>
            <person name="Kohler A."/>
            <person name="Hesse C.N."/>
            <person name="Sharpton T.J."/>
            <person name="Martin F."/>
            <person name="Spatafora J.W."/>
        </authorList>
    </citation>
    <scope>NUCLEOTIDE SEQUENCE [LARGE SCALE GENOMIC DNA]</scope>
    <source>
        <strain evidence="3 4">OSC145934</strain>
    </source>
</reference>
<accession>A0A232M426</accession>
<dbReference type="EMBL" id="NPHW01002579">
    <property type="protein sequence ID" value="OXV11165.1"/>
    <property type="molecule type" value="Genomic_DNA"/>
</dbReference>
<feature type="domain" description="Get5 N-terminal" evidence="1">
    <location>
        <begin position="6"/>
        <end position="156"/>
    </location>
</feature>
<gene>
    <name evidence="3" type="ORF">Egran_01076</name>
</gene>
<organism evidence="3 4">
    <name type="scientific">Elaphomyces granulatus</name>
    <dbReference type="NCBI Taxonomy" id="519963"/>
    <lineage>
        <taxon>Eukaryota</taxon>
        <taxon>Fungi</taxon>
        <taxon>Dikarya</taxon>
        <taxon>Ascomycota</taxon>
        <taxon>Pezizomycotina</taxon>
        <taxon>Eurotiomycetes</taxon>
        <taxon>Eurotiomycetidae</taxon>
        <taxon>Eurotiales</taxon>
        <taxon>Elaphomycetaceae</taxon>
        <taxon>Elaphomyces</taxon>
    </lineage>
</organism>
<dbReference type="AlphaFoldDB" id="A0A232M426"/>
<sequence length="225" mass="24482">MAEIAFTKSFLSALDSRPIKLQNDYIADPQTLGLRGPYTLPRMPSPHPSMPKKIKTPMVPGSSKSVTIHLKSPRNPILEFSIDNVPLSTTTIQDLKDAVRERILDNSGNVVALDKIKILYKKKPVAGKTVADVLADEPEALNGGKEIEFGVMIIGGANVVEPNVSGITAIAGTLASASNSVPEPGVLQTDAFWKDLETFLEQRINDRLEAVRLASLFKTTWHAQQ</sequence>
<proteinExistence type="predicted"/>
<dbReference type="Proteomes" id="UP000243515">
    <property type="component" value="Unassembled WGS sequence"/>
</dbReference>
<dbReference type="InterPro" id="IPR024737">
    <property type="entry name" value="Get5_N"/>
</dbReference>
<evidence type="ECO:0008006" key="5">
    <source>
        <dbReference type="Google" id="ProtNLM"/>
    </source>
</evidence>
<keyword evidence="4" id="KW-1185">Reference proteome</keyword>
<name>A0A232M426_9EURO</name>
<evidence type="ECO:0000313" key="3">
    <source>
        <dbReference type="EMBL" id="OXV11165.1"/>
    </source>
</evidence>
<evidence type="ECO:0000259" key="2">
    <source>
        <dbReference type="Pfam" id="PF17183"/>
    </source>
</evidence>
<dbReference type="Pfam" id="PF17183">
    <property type="entry name" value="Get5_C"/>
    <property type="match status" value="1"/>
</dbReference>
<dbReference type="Gene3D" id="1.10.286.70">
    <property type="entry name" value="Get5 dimerization domain"/>
    <property type="match status" value="1"/>
</dbReference>
<dbReference type="InterPro" id="IPR049256">
    <property type="entry name" value="Get5_C"/>
</dbReference>
<evidence type="ECO:0000259" key="1">
    <source>
        <dbReference type="Pfam" id="PF12754"/>
    </source>
</evidence>
<dbReference type="Pfam" id="PF12754">
    <property type="entry name" value="Get5_N"/>
    <property type="match status" value="1"/>
</dbReference>
<dbReference type="OrthoDB" id="5366541at2759"/>
<feature type="domain" description="Get5 C-terminal" evidence="2">
    <location>
        <begin position="185"/>
        <end position="223"/>
    </location>
</feature>
<comment type="caution">
    <text evidence="3">The sequence shown here is derived from an EMBL/GenBank/DDBJ whole genome shotgun (WGS) entry which is preliminary data.</text>
</comment>